<dbReference type="Proteomes" id="UP001432027">
    <property type="component" value="Unassembled WGS sequence"/>
</dbReference>
<gene>
    <name evidence="1" type="ORF">PENTCL1PPCAC_21834</name>
</gene>
<comment type="caution">
    <text evidence="1">The sequence shown here is derived from an EMBL/GenBank/DDBJ whole genome shotgun (WGS) entry which is preliminary data.</text>
</comment>
<keyword evidence="2" id="KW-1185">Reference proteome</keyword>
<protein>
    <submittedName>
        <fullName evidence="1">Uncharacterized protein</fullName>
    </submittedName>
</protein>
<dbReference type="EMBL" id="BTSX01000005">
    <property type="protein sequence ID" value="GMS99659.1"/>
    <property type="molecule type" value="Genomic_DNA"/>
</dbReference>
<evidence type="ECO:0000313" key="1">
    <source>
        <dbReference type="EMBL" id="GMS99659.1"/>
    </source>
</evidence>
<name>A0AAV5TYV1_9BILA</name>
<accession>A0AAV5TYV1</accession>
<dbReference type="AlphaFoldDB" id="A0AAV5TYV1"/>
<evidence type="ECO:0000313" key="2">
    <source>
        <dbReference type="Proteomes" id="UP001432027"/>
    </source>
</evidence>
<sequence>LSINRHLSSLRGDIHTLRGISPSFMPSGGFDGRRRRGRTLLYRRHGARNHRTRERRHRLVWRLSSETLDECEAGQSTDDENCKRNAHCDPDLFAIPFVCFIVEVYFGRNR</sequence>
<organism evidence="1 2">
    <name type="scientific">Pristionchus entomophagus</name>
    <dbReference type="NCBI Taxonomy" id="358040"/>
    <lineage>
        <taxon>Eukaryota</taxon>
        <taxon>Metazoa</taxon>
        <taxon>Ecdysozoa</taxon>
        <taxon>Nematoda</taxon>
        <taxon>Chromadorea</taxon>
        <taxon>Rhabditida</taxon>
        <taxon>Rhabditina</taxon>
        <taxon>Diplogasteromorpha</taxon>
        <taxon>Diplogasteroidea</taxon>
        <taxon>Neodiplogasteridae</taxon>
        <taxon>Pristionchus</taxon>
    </lineage>
</organism>
<proteinExistence type="predicted"/>
<feature type="non-terminal residue" evidence="1">
    <location>
        <position position="1"/>
    </location>
</feature>
<reference evidence="1" key="1">
    <citation type="submission" date="2023-10" db="EMBL/GenBank/DDBJ databases">
        <title>Genome assembly of Pristionchus species.</title>
        <authorList>
            <person name="Yoshida K."/>
            <person name="Sommer R.J."/>
        </authorList>
    </citation>
    <scope>NUCLEOTIDE SEQUENCE</scope>
    <source>
        <strain evidence="1">RS0144</strain>
    </source>
</reference>